<name>A0A0J7KHG5_LASNI</name>
<keyword evidence="3" id="KW-1185">Reference proteome</keyword>
<evidence type="ECO:0000313" key="2">
    <source>
        <dbReference type="EMBL" id="KMQ89656.1"/>
    </source>
</evidence>
<reference evidence="2 3" key="1">
    <citation type="submission" date="2015-04" db="EMBL/GenBank/DDBJ databases">
        <title>Lasius niger genome sequencing.</title>
        <authorList>
            <person name="Konorov E.A."/>
            <person name="Nikitin M.A."/>
            <person name="Kirill M.V."/>
            <person name="Chang P."/>
        </authorList>
    </citation>
    <scope>NUCLEOTIDE SEQUENCE [LARGE SCALE GENOMIC DNA]</scope>
    <source>
        <tissue evidence="2">Whole</tissue>
    </source>
</reference>
<sequence>MEEAAGMQEVRKFCEKRRLSFKIWEKSEQGKEEEDGGDGEDGRRR</sequence>
<protein>
    <submittedName>
        <fullName evidence="2">Dna polymerase epsilon subunit c</fullName>
    </submittedName>
</protein>
<dbReference type="AlphaFoldDB" id="A0A0J7KHG5"/>
<dbReference type="EMBL" id="LBMM01007522">
    <property type="protein sequence ID" value="KMQ89656.1"/>
    <property type="molecule type" value="Genomic_DNA"/>
</dbReference>
<dbReference type="Proteomes" id="UP000036403">
    <property type="component" value="Unassembled WGS sequence"/>
</dbReference>
<organism evidence="2 3">
    <name type="scientific">Lasius niger</name>
    <name type="common">Black garden ant</name>
    <dbReference type="NCBI Taxonomy" id="67767"/>
    <lineage>
        <taxon>Eukaryota</taxon>
        <taxon>Metazoa</taxon>
        <taxon>Ecdysozoa</taxon>
        <taxon>Arthropoda</taxon>
        <taxon>Hexapoda</taxon>
        <taxon>Insecta</taxon>
        <taxon>Pterygota</taxon>
        <taxon>Neoptera</taxon>
        <taxon>Endopterygota</taxon>
        <taxon>Hymenoptera</taxon>
        <taxon>Apocrita</taxon>
        <taxon>Aculeata</taxon>
        <taxon>Formicoidea</taxon>
        <taxon>Formicidae</taxon>
        <taxon>Formicinae</taxon>
        <taxon>Lasius</taxon>
        <taxon>Lasius</taxon>
    </lineage>
</organism>
<feature type="non-terminal residue" evidence="2">
    <location>
        <position position="45"/>
    </location>
</feature>
<comment type="caution">
    <text evidence="2">The sequence shown here is derived from an EMBL/GenBank/DDBJ whole genome shotgun (WGS) entry which is preliminary data.</text>
</comment>
<proteinExistence type="predicted"/>
<dbReference type="PaxDb" id="67767-A0A0J7KHG5"/>
<gene>
    <name evidence="2" type="ORF">RF55_10689</name>
</gene>
<evidence type="ECO:0000256" key="1">
    <source>
        <dbReference type="SAM" id="MobiDB-lite"/>
    </source>
</evidence>
<evidence type="ECO:0000313" key="3">
    <source>
        <dbReference type="Proteomes" id="UP000036403"/>
    </source>
</evidence>
<feature type="region of interest" description="Disordered" evidence="1">
    <location>
        <begin position="25"/>
        <end position="45"/>
    </location>
</feature>
<accession>A0A0J7KHG5</accession>